<sequence>NSVGRIVHEEESTPDLPRVTPRVTDDILGVGRQEPERGDRASSSSGGPARSREDKKRGRITFMWGKRKPAENEPPLPELAPSRSGSGSFINSNSSSSNARSAQAKLPPFRGPVFGEPLEVAVDQTRVREHYHLPAVVYRCIEYLDAKMACLEEGIYRQSGSSVVLNQLRKEFNTNRDYNLLKLSKPPDIHAVASLLKAYLRDLPENILTARLHQDFARVVDLAERHDRVDELGQLVSDLPLANYTLLRALTAHLIRIVQKASTNRMTLRNIGIVFSPSLGIPVGIFSLLMVEFEYIFWVNDSGIPEPRLLARGASADVPGPAGARASQLYQPNSHMASSVPAGIDRAHADDDDEGDDDDDDDADLVSLPGAVHHPGAAAAPVHAPWYAQLDAEAGAAAGLSQDLSRYPGMAPSLSWQYSPQQESAPLPGRSNRNSIQYKVGAPRELITQEAGMAVPETITESDFDEDDFDDRISPGGDPMMRLNHYDGASARRG</sequence>
<proteinExistence type="predicted"/>
<comment type="caution">
    <text evidence="1">The sequence shown here is derived from an EMBL/GenBank/DDBJ whole genome shotgun (WGS) entry which is preliminary data.</text>
</comment>
<evidence type="ECO:0000313" key="1">
    <source>
        <dbReference type="EMBL" id="KAJ2767558.1"/>
    </source>
</evidence>
<gene>
    <name evidence="1" type="primary">BEM3_2</name>
    <name evidence="1" type="ORF">IWQ57_003903</name>
</gene>
<organism evidence="1 2">
    <name type="scientific">Coemansia nantahalensis</name>
    <dbReference type="NCBI Taxonomy" id="2789366"/>
    <lineage>
        <taxon>Eukaryota</taxon>
        <taxon>Fungi</taxon>
        <taxon>Fungi incertae sedis</taxon>
        <taxon>Zoopagomycota</taxon>
        <taxon>Kickxellomycotina</taxon>
        <taxon>Kickxellomycetes</taxon>
        <taxon>Kickxellales</taxon>
        <taxon>Kickxellaceae</taxon>
        <taxon>Coemansia</taxon>
    </lineage>
</organism>
<dbReference type="EMBL" id="JANBUJ010001394">
    <property type="protein sequence ID" value="KAJ2767558.1"/>
    <property type="molecule type" value="Genomic_DNA"/>
</dbReference>
<reference evidence="1" key="1">
    <citation type="submission" date="2022-07" db="EMBL/GenBank/DDBJ databases">
        <title>Phylogenomic reconstructions and comparative analyses of Kickxellomycotina fungi.</title>
        <authorList>
            <person name="Reynolds N.K."/>
            <person name="Stajich J.E."/>
            <person name="Barry K."/>
            <person name="Grigoriev I.V."/>
            <person name="Crous P."/>
            <person name="Smith M.E."/>
        </authorList>
    </citation>
    <scope>NUCLEOTIDE SEQUENCE</scope>
    <source>
        <strain evidence="1">CBS 109366</strain>
    </source>
</reference>
<name>A0ACC1JUQ0_9FUNG</name>
<evidence type="ECO:0000313" key="2">
    <source>
        <dbReference type="Proteomes" id="UP001140234"/>
    </source>
</evidence>
<keyword evidence="2" id="KW-1185">Reference proteome</keyword>
<dbReference type="Proteomes" id="UP001140234">
    <property type="component" value="Unassembled WGS sequence"/>
</dbReference>
<feature type="non-terminal residue" evidence="1">
    <location>
        <position position="1"/>
    </location>
</feature>
<accession>A0ACC1JUQ0</accession>
<protein>
    <submittedName>
        <fullName evidence="1">Rho GTPase activating protein</fullName>
    </submittedName>
</protein>